<organism evidence="4 5">
    <name type="scientific">Pontibacter ramchanderi</name>
    <dbReference type="NCBI Taxonomy" id="1179743"/>
    <lineage>
        <taxon>Bacteria</taxon>
        <taxon>Pseudomonadati</taxon>
        <taxon>Bacteroidota</taxon>
        <taxon>Cytophagia</taxon>
        <taxon>Cytophagales</taxon>
        <taxon>Hymenobacteraceae</taxon>
        <taxon>Pontibacter</taxon>
    </lineage>
</organism>
<keyword evidence="2" id="KW-0378">Hydrolase</keyword>
<name>A0A2N3UC31_9BACT</name>
<dbReference type="GO" id="GO:0016787">
    <property type="term" value="F:hydrolase activity"/>
    <property type="evidence" value="ECO:0007669"/>
    <property type="project" value="UniProtKB-KW"/>
</dbReference>
<proteinExistence type="predicted"/>
<comment type="caution">
    <text evidence="4">The sequence shown here is derived from an EMBL/GenBank/DDBJ whole genome shotgun (WGS) entry which is preliminary data.</text>
</comment>
<dbReference type="EMBL" id="PJMU01000002">
    <property type="protein sequence ID" value="PKV66939.1"/>
    <property type="molecule type" value="Genomic_DNA"/>
</dbReference>
<dbReference type="Proteomes" id="UP000233782">
    <property type="component" value="Unassembled WGS sequence"/>
</dbReference>
<reference evidence="4 5" key="1">
    <citation type="submission" date="2017-12" db="EMBL/GenBank/DDBJ databases">
        <title>Genomic Encyclopedia of Type Strains, Phase III (KMG-III): the genomes of soil and plant-associated and newly described type strains.</title>
        <authorList>
            <person name="Whitman W."/>
        </authorList>
    </citation>
    <scope>NUCLEOTIDE SEQUENCE [LARGE SCALE GENOMIC DNA]</scope>
    <source>
        <strain evidence="4 5">LP43</strain>
    </source>
</reference>
<accession>A0A2N3UC31</accession>
<dbReference type="SUPFAM" id="SSF56300">
    <property type="entry name" value="Metallo-dependent phosphatases"/>
    <property type="match status" value="1"/>
</dbReference>
<dbReference type="InterPro" id="IPR004843">
    <property type="entry name" value="Calcineurin-like_PHP"/>
</dbReference>
<evidence type="ECO:0000259" key="3">
    <source>
        <dbReference type="Pfam" id="PF00149"/>
    </source>
</evidence>
<keyword evidence="1" id="KW-0732">Signal</keyword>
<evidence type="ECO:0000313" key="5">
    <source>
        <dbReference type="Proteomes" id="UP000233782"/>
    </source>
</evidence>
<gene>
    <name evidence="4" type="ORF">BD749_2076</name>
</gene>
<protein>
    <submittedName>
        <fullName evidence="4">Calcineurin-like phosphoesterase family protein</fullName>
    </submittedName>
</protein>
<evidence type="ECO:0000313" key="4">
    <source>
        <dbReference type="EMBL" id="PKV66939.1"/>
    </source>
</evidence>
<dbReference type="Gene3D" id="3.60.21.10">
    <property type="match status" value="2"/>
</dbReference>
<dbReference type="Pfam" id="PF00149">
    <property type="entry name" value="Metallophos"/>
    <property type="match status" value="1"/>
</dbReference>
<dbReference type="PANTHER" id="PTHR10161">
    <property type="entry name" value="TARTRATE-RESISTANT ACID PHOSPHATASE TYPE 5"/>
    <property type="match status" value="1"/>
</dbReference>
<keyword evidence="5" id="KW-1185">Reference proteome</keyword>
<evidence type="ECO:0000256" key="1">
    <source>
        <dbReference type="ARBA" id="ARBA00022729"/>
    </source>
</evidence>
<dbReference type="PANTHER" id="PTHR10161:SF14">
    <property type="entry name" value="TARTRATE-RESISTANT ACID PHOSPHATASE TYPE 5"/>
    <property type="match status" value="1"/>
</dbReference>
<feature type="domain" description="Calcineurin-like phosphoesterase" evidence="3">
    <location>
        <begin position="82"/>
        <end position="283"/>
    </location>
</feature>
<evidence type="ECO:0000256" key="2">
    <source>
        <dbReference type="ARBA" id="ARBA00022801"/>
    </source>
</evidence>
<dbReference type="InterPro" id="IPR051558">
    <property type="entry name" value="Metallophosphoesterase_PAP"/>
</dbReference>
<sequence length="1296" mass="147747">MPASTKPYVVTGLYAFARQDIPYTQNFMKNHIHLTSLILRSLAVGIFLVLVQACATKKPYYSRDVLNWQQTEPKSDNKVNYTVFLIGDVGAPDLKQQEPSLKLMKKQMNEAGAQSATIFLGDNVYHNGLPEPGRYDREVSEQRLNAQLDVLRGYQGEKYMIPGNHDWNHSGRGGLEFVVRQQNYVNEYLTEEGIVVGGDFYVPGDGCPGPYEVKISDDLVLIALDSEWWLHPWERPYGAGSNCWASTEADFLVKLEDIIEKHQGTNILVVAHHPLFTRGNHGGFFTLTDHVFPLTMLRDWIYLPLPVIGSIYPFARKYGGILQDIPHPRYNAYIEGLLNIFDKYDNIVYAAGHEHSLQHYKHNKLTHIVSGSGCKIQHVKGGGNAMYTHQIKGFAKLQYYDNGEAWVEYWVPEGDGSEGTMTFRTPLYAKEPRRKRAAIVDETNYADSTIVVAANDNYKAKGLRRTMLGDHYRREWATPVEVPLLDMRNELGGLTPYQKGGGKQTASLKVRNPDAREYTLRTVDKDPTMALPEYLRQTAAKALLQDQVSAQHPYGALAIPKLADGAGVFHTNPKLVYIPQTPYLRQYMDEFSNTLAFLEEDADENHEDVESLGFAENLVGTDKVLKELRQDNDNKLNQQEFVRARLFDMLVGDWDRHEGQWRWKEEKTDSGKVYIPVPEDRDQVFFKADGIIPWLATRKWGVRNVQNFSHDYRDIVGLNLSALTIDRTFTSAITRQDWIRIAKEIQAGVTDQVIEEAINQWPEEVRAISGEDIKAKLRSRRDKLPQAAEAYYEHISEMVDVAGSDKHEHFVIDRLNDDETHLTVYKINKEGVLRDTLYKRTFYTSETKELRLYGQRGKDKFEVNGDVGKGIVVRIIGGNDEDVITDNSRVTGQKRHTVVYDTKDGNVFNFGPETKDETSISPDVNFYDRDNYKLPYLGPRLSLEYNVDDGLFVGAGILARTHKFRKSPYATEHLLEGNYAFYTNSFNVRYTGDVRQVFGNWNIGLNAGIQGPQYQRNFYGYGNDTRQQDGEDDSFYRVRFKRVNVGASLNNNLAPFFKIGIGPTYDRFRVVNSEQDTYLVNEAINGRMEPGTYDFEQNRFESQHYVGVTAFADMDVLGEGNLKNPRIGMRLHNRMSYNKQIDGEGLSYTHVSSEFAFYLTPNFPFQLTWAGRLGAAHNFGDFRFYQANTLGGMDNMRGYRRTRFAGRSAIFANAEARLSLFDFNLYLTPGRMGVLGLYDVGRVYQDGERESAFFRSLHTGVGGGVWADIMQKNVIVLTYAKGDVDRLWTLSFGFLF</sequence>
<dbReference type="InterPro" id="IPR029052">
    <property type="entry name" value="Metallo-depent_PP-like"/>
</dbReference>